<feature type="transmembrane region" description="Helical" evidence="7">
    <location>
        <begin position="70"/>
        <end position="87"/>
    </location>
</feature>
<evidence type="ECO:0000256" key="7">
    <source>
        <dbReference type="SAM" id="Phobius"/>
    </source>
</evidence>
<comment type="subcellular location">
    <subcellularLocation>
        <location evidence="1">Cell membrane</location>
        <topology evidence="1">Multi-pass membrane protein</topology>
    </subcellularLocation>
</comment>
<evidence type="ECO:0000256" key="6">
    <source>
        <dbReference type="ARBA" id="ARBA00023136"/>
    </source>
</evidence>
<comment type="caution">
    <text evidence="9">The sequence shown here is derived from an EMBL/GenBank/DDBJ whole genome shotgun (WGS) entry which is preliminary data.</text>
</comment>
<evidence type="ECO:0000313" key="9">
    <source>
        <dbReference type="EMBL" id="TPV28883.1"/>
    </source>
</evidence>
<dbReference type="Pfam" id="PF05977">
    <property type="entry name" value="MFS_3"/>
    <property type="match status" value="1"/>
</dbReference>
<feature type="domain" description="Major facilitator superfamily (MFS) profile" evidence="8">
    <location>
        <begin position="33"/>
        <end position="420"/>
    </location>
</feature>
<dbReference type="PROSITE" id="PS50850">
    <property type="entry name" value="MFS"/>
    <property type="match status" value="1"/>
</dbReference>
<keyword evidence="5 7" id="KW-1133">Transmembrane helix</keyword>
<keyword evidence="2" id="KW-0813">Transport</keyword>
<dbReference type="Proteomes" id="UP000316142">
    <property type="component" value="Unassembled WGS sequence"/>
</dbReference>
<name>A0ABY2Z8Q6_9GAMM</name>
<protein>
    <submittedName>
        <fullName evidence="9">MFS transporter</fullName>
    </submittedName>
</protein>
<sequence length="542" mass="59363">MAQAKDIQLSEQALPGEQPAGEVSPLAPLRQPVFRMLWIATVVSNIGSWMNDVGVNWSMLTLSADPLAVALVQAASSLPMFLFALPSGVMADIIDRRKYLLFSQLWTFIAAAGLTLLAWTGQVTPEYLLAAAFLLSAGAAMSSPPFQAIVPDLVAKKELGAAIALNSLGINISRAIGPALGGLILSFTGPWMVFLLNALSVLGVTWVLWRWKAEPAIQRLPPEHFFSAVRAGLRYVHAAPVLRNVLVRTLAFFLFGSAGWALLPLVARRELGLGPGGYGIMLACIGVGAITGAVLLPRLRRHFSSDRLMVIASLIFALTLLALAFVRHFWLLNACEFFTGLAWITVLSTLNLGAQRSAAKWVKARALAVYLTLFFGSMTAGSAIWGQLASRFSIPLSLCIAAAGMVIASATVWRWRLDQDPDLNLDIIGDGVTPPALDIRHERGPVMVNYEYRVTLDDVHAFTICMQDMRRVRRRGGAISWSLYEDILQPGIFVETFVVGSWVEHLRQKARYTMNDKKIERRVFAFHQGETAPEVRYLVAPV</sequence>
<feature type="transmembrane region" description="Helical" evidence="7">
    <location>
        <begin position="99"/>
        <end position="121"/>
    </location>
</feature>
<dbReference type="SUPFAM" id="SSF103473">
    <property type="entry name" value="MFS general substrate transporter"/>
    <property type="match status" value="1"/>
</dbReference>
<feature type="transmembrane region" description="Helical" evidence="7">
    <location>
        <begin position="308"/>
        <end position="331"/>
    </location>
</feature>
<dbReference type="RefSeq" id="WP_140923451.1">
    <property type="nucleotide sequence ID" value="NZ_CP122311.1"/>
</dbReference>
<keyword evidence="10" id="KW-1185">Reference proteome</keyword>
<dbReference type="EMBL" id="VHIZ01000037">
    <property type="protein sequence ID" value="TPV28883.1"/>
    <property type="molecule type" value="Genomic_DNA"/>
</dbReference>
<dbReference type="InterPro" id="IPR036259">
    <property type="entry name" value="MFS_trans_sf"/>
</dbReference>
<feature type="transmembrane region" description="Helical" evidence="7">
    <location>
        <begin position="337"/>
        <end position="354"/>
    </location>
</feature>
<feature type="transmembrane region" description="Helical" evidence="7">
    <location>
        <begin position="278"/>
        <end position="296"/>
    </location>
</feature>
<dbReference type="PANTHER" id="PTHR23513">
    <property type="entry name" value="INTEGRAL MEMBRANE EFFLUX PROTEIN-RELATED"/>
    <property type="match status" value="1"/>
</dbReference>
<evidence type="ECO:0000256" key="4">
    <source>
        <dbReference type="ARBA" id="ARBA00022692"/>
    </source>
</evidence>
<dbReference type="InterPro" id="IPR020846">
    <property type="entry name" value="MFS_dom"/>
</dbReference>
<keyword evidence="4 7" id="KW-0812">Transmembrane</keyword>
<reference evidence="9 10" key="1">
    <citation type="submission" date="2019-06" db="EMBL/GenBank/DDBJ databases">
        <title>Taxogenomics and systematics of the genus Pantoea.</title>
        <authorList>
            <person name="Tambong J.T."/>
        </authorList>
    </citation>
    <scope>NUCLEOTIDE SEQUENCE [LARGE SCALE GENOMIC DNA]</scope>
    <source>
        <strain evidence="9 10">LMG 2558</strain>
    </source>
</reference>
<keyword evidence="6 7" id="KW-0472">Membrane</keyword>
<gene>
    <name evidence="9" type="ORF">FJW00_07985</name>
</gene>
<feature type="transmembrane region" description="Helical" evidence="7">
    <location>
        <begin position="191"/>
        <end position="209"/>
    </location>
</feature>
<evidence type="ECO:0000256" key="5">
    <source>
        <dbReference type="ARBA" id="ARBA00022989"/>
    </source>
</evidence>
<proteinExistence type="predicted"/>
<dbReference type="Gene3D" id="1.20.1250.20">
    <property type="entry name" value="MFS general substrate transporter like domains"/>
    <property type="match status" value="1"/>
</dbReference>
<evidence type="ECO:0000313" key="10">
    <source>
        <dbReference type="Proteomes" id="UP000316142"/>
    </source>
</evidence>
<accession>A0ABY2Z8Q6</accession>
<feature type="transmembrane region" description="Helical" evidence="7">
    <location>
        <begin position="366"/>
        <end position="386"/>
    </location>
</feature>
<dbReference type="PANTHER" id="PTHR23513:SF11">
    <property type="entry name" value="STAPHYLOFERRIN A TRANSPORTER"/>
    <property type="match status" value="1"/>
</dbReference>
<feature type="transmembrane region" description="Helical" evidence="7">
    <location>
        <begin position="127"/>
        <end position="150"/>
    </location>
</feature>
<evidence type="ECO:0000256" key="3">
    <source>
        <dbReference type="ARBA" id="ARBA00022475"/>
    </source>
</evidence>
<dbReference type="CDD" id="cd06173">
    <property type="entry name" value="MFS_MefA_like"/>
    <property type="match status" value="1"/>
</dbReference>
<dbReference type="InterPro" id="IPR010290">
    <property type="entry name" value="TM_effector"/>
</dbReference>
<evidence type="ECO:0000256" key="2">
    <source>
        <dbReference type="ARBA" id="ARBA00022448"/>
    </source>
</evidence>
<feature type="transmembrane region" description="Helical" evidence="7">
    <location>
        <begin position="392"/>
        <end position="413"/>
    </location>
</feature>
<feature type="transmembrane region" description="Helical" evidence="7">
    <location>
        <begin position="245"/>
        <end position="266"/>
    </location>
</feature>
<evidence type="ECO:0000256" key="1">
    <source>
        <dbReference type="ARBA" id="ARBA00004651"/>
    </source>
</evidence>
<keyword evidence="3" id="KW-1003">Cell membrane</keyword>
<evidence type="ECO:0000259" key="8">
    <source>
        <dbReference type="PROSITE" id="PS50850"/>
    </source>
</evidence>
<organism evidence="9 10">
    <name type="scientific">Pantoea anthophila</name>
    <dbReference type="NCBI Taxonomy" id="470931"/>
    <lineage>
        <taxon>Bacteria</taxon>
        <taxon>Pseudomonadati</taxon>
        <taxon>Pseudomonadota</taxon>
        <taxon>Gammaproteobacteria</taxon>
        <taxon>Enterobacterales</taxon>
        <taxon>Erwiniaceae</taxon>
        <taxon>Pantoea</taxon>
    </lineage>
</organism>